<organism evidence="1 4">
    <name type="scientific">Vibrio tubiashii ATCC 19109</name>
    <dbReference type="NCBI Taxonomy" id="1051646"/>
    <lineage>
        <taxon>Bacteria</taxon>
        <taxon>Pseudomonadati</taxon>
        <taxon>Pseudomonadota</taxon>
        <taxon>Gammaproteobacteria</taxon>
        <taxon>Vibrionales</taxon>
        <taxon>Vibrionaceae</taxon>
        <taxon>Vibrio</taxon>
        <taxon>Vibrio oreintalis group</taxon>
    </lineage>
</organism>
<dbReference type="RefSeq" id="WP_004742745.1">
    <property type="nucleotide sequence ID" value="NZ_AFWI01000002.1"/>
</dbReference>
<evidence type="ECO:0000313" key="3">
    <source>
        <dbReference type="Proteomes" id="UP000003836"/>
    </source>
</evidence>
<evidence type="ECO:0000313" key="2">
    <source>
        <dbReference type="EMBL" id="EGU59078.1"/>
    </source>
</evidence>
<dbReference type="HOGENOM" id="CLU_1420926_0_0_6"/>
<dbReference type="EMBL" id="CP009355">
    <property type="protein sequence ID" value="AIW16275.1"/>
    <property type="molecule type" value="Genomic_DNA"/>
</dbReference>
<dbReference type="AlphaFoldDB" id="F9T000"/>
<evidence type="ECO:0000313" key="1">
    <source>
        <dbReference type="EMBL" id="AIW16275.1"/>
    </source>
</evidence>
<dbReference type="PATRIC" id="fig|1051646.9.peg.3810"/>
<dbReference type="STRING" id="1051646.IX91_19450"/>
<sequence>MNNKATPLIERQSIDVQFLQDVINQTQLELKVSSLSEKSYRALTDDESPVLDWLSHYHLSCFSGRAFHIGVQRFKKPRSGLLVGVYDSRVGRQHTLLLEPLSGRAAQSMTERLMSMITYIALYFLTTYPNSVGVYIVDPPKAFLSHYGLYGYKVLDSWHEVPVMFATFDSLFERQQDVLFEMLLDEELDLLAH</sequence>
<accession>F9T000</accession>
<name>F9T000_9VIBR</name>
<dbReference type="Proteomes" id="UP000030071">
    <property type="component" value="Chromosome 2"/>
</dbReference>
<dbReference type="GeneID" id="23446909"/>
<dbReference type="EMBL" id="AFWI01000002">
    <property type="protein sequence ID" value="EGU59078.1"/>
    <property type="molecule type" value="Genomic_DNA"/>
</dbReference>
<protein>
    <submittedName>
        <fullName evidence="1">Uncharacterized protein</fullName>
    </submittedName>
</protein>
<dbReference type="Proteomes" id="UP000003836">
    <property type="component" value="Unassembled WGS sequence"/>
</dbReference>
<reference evidence="2 3" key="2">
    <citation type="journal article" date="2012" name="Int. J. Syst. Evol. Microbiol.">
        <title>Vibrio caribbeanicus sp. nov., isolated from the marine sponge Scleritoderma cyanea.</title>
        <authorList>
            <person name="Hoffmann M."/>
            <person name="Monday S.R."/>
            <person name="Allard M.W."/>
            <person name="Strain E.A."/>
            <person name="Whittaker P."/>
            <person name="Naum M."/>
            <person name="McCarthy P.J."/>
            <person name="Lopez J.V."/>
            <person name="Fischer M."/>
            <person name="Brown E.W."/>
        </authorList>
    </citation>
    <scope>NUCLEOTIDE SEQUENCE [LARGE SCALE GENOMIC DNA]</scope>
    <source>
        <strain evidence="2 3">ATCC 19109</strain>
    </source>
</reference>
<reference evidence="2" key="1">
    <citation type="submission" date="2011-08" db="EMBL/GenBank/DDBJ databases">
        <authorList>
            <person name="Hoffman M."/>
            <person name="Strain E.A."/>
            <person name="Brown E."/>
            <person name="Allard M.W."/>
        </authorList>
    </citation>
    <scope>NUCLEOTIDE SEQUENCE</scope>
    <source>
        <strain evidence="2">ATCC 19109</strain>
    </source>
</reference>
<gene>
    <name evidence="1" type="ORF">IX91_19450</name>
    <name evidence="2" type="ORF">VITU9109_19030</name>
</gene>
<reference evidence="1 4" key="3">
    <citation type="submission" date="2014-08" db="EMBL/GenBank/DDBJ databases">
        <title>First Complete Genome Sequence of the Shellfish Pathogen Vibrio tubiashii.</title>
        <authorList>
            <person name="Richards G.P."/>
            <person name="Needleman D.S."/>
            <person name="Watson M.A."/>
            <person name="Bono J.L."/>
        </authorList>
    </citation>
    <scope>NUCLEOTIDE SEQUENCE [LARGE SCALE GENOMIC DNA]</scope>
    <source>
        <strain evidence="1 4">ATCC 19109</strain>
    </source>
</reference>
<dbReference type="KEGG" id="vtu:IX91_19450"/>
<keyword evidence="3" id="KW-1185">Reference proteome</keyword>
<proteinExistence type="predicted"/>
<evidence type="ECO:0000313" key="4">
    <source>
        <dbReference type="Proteomes" id="UP000030071"/>
    </source>
</evidence>
<dbReference type="eggNOG" id="ENOG5030TAV">
    <property type="taxonomic scope" value="Bacteria"/>
</dbReference>